<comment type="caution">
    <text evidence="2">The sequence shown here is derived from an EMBL/GenBank/DDBJ whole genome shotgun (WGS) entry which is preliminary data.</text>
</comment>
<dbReference type="PANTHER" id="PTHR43283">
    <property type="entry name" value="BETA-LACTAMASE-RELATED"/>
    <property type="match status" value="1"/>
</dbReference>
<proteinExistence type="predicted"/>
<evidence type="ECO:0000259" key="1">
    <source>
        <dbReference type="Pfam" id="PF00144"/>
    </source>
</evidence>
<dbReference type="PANTHER" id="PTHR43283:SF3">
    <property type="entry name" value="BETA-LACTAMASE FAMILY PROTEIN (AFU_ORTHOLOGUE AFUA_5G07500)"/>
    <property type="match status" value="1"/>
</dbReference>
<dbReference type="Pfam" id="PF00144">
    <property type="entry name" value="Beta-lactamase"/>
    <property type="match status" value="1"/>
</dbReference>
<dbReference type="OrthoDB" id="9808046at2"/>
<dbReference type="InterPro" id="IPR012338">
    <property type="entry name" value="Beta-lactam/transpept-like"/>
</dbReference>
<gene>
    <name evidence="2" type="ORF">FHW37_101390</name>
</gene>
<protein>
    <submittedName>
        <fullName evidence="2">CubicO group peptidase (Beta-lactamase class C family)</fullName>
    </submittedName>
</protein>
<dbReference type="InterPro" id="IPR050789">
    <property type="entry name" value="Diverse_Enzym_Activities"/>
</dbReference>
<evidence type="ECO:0000313" key="2">
    <source>
        <dbReference type="EMBL" id="TWF58586.1"/>
    </source>
</evidence>
<dbReference type="Gene3D" id="3.40.710.10">
    <property type="entry name" value="DD-peptidase/beta-lactamase superfamily"/>
    <property type="match status" value="1"/>
</dbReference>
<reference evidence="2 3" key="1">
    <citation type="submission" date="2019-06" db="EMBL/GenBank/DDBJ databases">
        <title>Sorghum-associated microbial communities from plants grown in Nebraska, USA.</title>
        <authorList>
            <person name="Schachtman D."/>
        </authorList>
    </citation>
    <scope>NUCLEOTIDE SEQUENCE [LARGE SCALE GENOMIC DNA]</scope>
    <source>
        <strain evidence="2 3">1225</strain>
    </source>
</reference>
<accession>A0A561R7K5</accession>
<dbReference type="SUPFAM" id="SSF56601">
    <property type="entry name" value="beta-lactamase/transpeptidase-like"/>
    <property type="match status" value="1"/>
</dbReference>
<organism evidence="2 3">
    <name type="scientific">Neorhizobium alkalisoli</name>
    <dbReference type="NCBI Taxonomy" id="528178"/>
    <lineage>
        <taxon>Bacteria</taxon>
        <taxon>Pseudomonadati</taxon>
        <taxon>Pseudomonadota</taxon>
        <taxon>Alphaproteobacteria</taxon>
        <taxon>Hyphomicrobiales</taxon>
        <taxon>Rhizobiaceae</taxon>
        <taxon>Rhizobium/Agrobacterium group</taxon>
        <taxon>Neorhizobium</taxon>
    </lineage>
</organism>
<sequence length="391" mass="42818">MSDRFQKLAQFFSEAIAVGDIPGAHLTILYRDERFEWTGGYRDRAAGLAIDADTLFRLASMTKMVTSVAAMTFVENGRLDLGDPVSRYLPELADLKVGVTKRDASGTSLVLEPTHRPMTIQDLLRHTSGLTYGQFSDSLVQQAYREAGMSAHEQTREDILAKLSTLPLAFQPGTTFEYGMSTDVLGWVLEKIADRDLEEIVSRTVTAPLGMTSSWFRPPQLRLGNLAQPQIDPVTGEIPILGSRNFYEAGWLSGGHGLFSTAQDFGRFAAMLRGRGTLQGARILSPRTFGFMVSNHLPPDVSFGPDIASLGPLAPTPAAGQGFGLGFAVRMEAGRNTLPGSVGDFFWSGLSGTYCWIDPTQELAGMILMQSPNRRDHYRSVLRRLVYAALD</sequence>
<dbReference type="AlphaFoldDB" id="A0A561R7K5"/>
<dbReference type="InterPro" id="IPR001466">
    <property type="entry name" value="Beta-lactam-related"/>
</dbReference>
<dbReference type="EMBL" id="VIWP01000001">
    <property type="protein sequence ID" value="TWF58586.1"/>
    <property type="molecule type" value="Genomic_DNA"/>
</dbReference>
<evidence type="ECO:0000313" key="3">
    <source>
        <dbReference type="Proteomes" id="UP000320653"/>
    </source>
</evidence>
<keyword evidence="3" id="KW-1185">Reference proteome</keyword>
<dbReference type="Proteomes" id="UP000320653">
    <property type="component" value="Unassembled WGS sequence"/>
</dbReference>
<name>A0A561R7K5_9HYPH</name>
<dbReference type="RefSeq" id="WP_145631848.1">
    <property type="nucleotide sequence ID" value="NZ_VIWP01000001.1"/>
</dbReference>
<feature type="domain" description="Beta-lactamase-related" evidence="1">
    <location>
        <begin position="9"/>
        <end position="385"/>
    </location>
</feature>